<keyword evidence="2" id="KW-1133">Transmembrane helix</keyword>
<name>A0A4U6V997_SETVI</name>
<dbReference type="EMBL" id="CM016554">
    <property type="protein sequence ID" value="TKW25808.1"/>
    <property type="molecule type" value="Genomic_DNA"/>
</dbReference>
<feature type="transmembrane region" description="Helical" evidence="2">
    <location>
        <begin position="58"/>
        <end position="77"/>
    </location>
</feature>
<keyword evidence="3" id="KW-0732">Signal</keyword>
<evidence type="ECO:0000256" key="2">
    <source>
        <dbReference type="SAM" id="Phobius"/>
    </source>
</evidence>
<dbReference type="Gramene" id="TKW25808">
    <property type="protein sequence ID" value="TKW25808"/>
    <property type="gene ID" value="SEVIR_3G143401v2"/>
</dbReference>
<evidence type="ECO:0000256" key="3">
    <source>
        <dbReference type="SAM" id="SignalP"/>
    </source>
</evidence>
<keyword evidence="2" id="KW-0472">Membrane</keyword>
<reference evidence="4" key="1">
    <citation type="submission" date="2019-03" db="EMBL/GenBank/DDBJ databases">
        <title>WGS assembly of Setaria viridis.</title>
        <authorList>
            <person name="Huang P."/>
            <person name="Jenkins J."/>
            <person name="Grimwood J."/>
            <person name="Barry K."/>
            <person name="Healey A."/>
            <person name="Mamidi S."/>
            <person name="Sreedasyam A."/>
            <person name="Shu S."/>
            <person name="Feldman M."/>
            <person name="Wu J."/>
            <person name="Yu Y."/>
            <person name="Chen C."/>
            <person name="Johnson J."/>
            <person name="Rokhsar D."/>
            <person name="Baxter I."/>
            <person name="Schmutz J."/>
            <person name="Brutnell T."/>
            <person name="Kellogg E."/>
        </authorList>
    </citation>
    <scope>NUCLEOTIDE SEQUENCE [LARGE SCALE GENOMIC DNA]</scope>
</reference>
<feature type="signal peptide" evidence="3">
    <location>
        <begin position="1"/>
        <end position="25"/>
    </location>
</feature>
<feature type="chain" id="PRO_5020274235" evidence="3">
    <location>
        <begin position="26"/>
        <end position="133"/>
    </location>
</feature>
<accession>A0A4U6V997</accession>
<sequence>MMTDDGHRYLFFFFFFFFFCDSTATCLVHAEEPRTEHGQAMLRCGGRVLGSAGKPTPVGGGLSALAVSLAGVLLWTLRGSGHPVRRNGARCGHKSLCAAAPWPMGLRKKNQDASADARWWRGRTGPPPSVGEA</sequence>
<evidence type="ECO:0000313" key="5">
    <source>
        <dbReference type="Proteomes" id="UP000298652"/>
    </source>
</evidence>
<dbReference type="Proteomes" id="UP000298652">
    <property type="component" value="Chromosome 3"/>
</dbReference>
<evidence type="ECO:0000313" key="4">
    <source>
        <dbReference type="EMBL" id="TKW25808.1"/>
    </source>
</evidence>
<feature type="region of interest" description="Disordered" evidence="1">
    <location>
        <begin position="113"/>
        <end position="133"/>
    </location>
</feature>
<organism evidence="4 5">
    <name type="scientific">Setaria viridis</name>
    <name type="common">Green bristlegrass</name>
    <name type="synonym">Setaria italica subsp. viridis</name>
    <dbReference type="NCBI Taxonomy" id="4556"/>
    <lineage>
        <taxon>Eukaryota</taxon>
        <taxon>Viridiplantae</taxon>
        <taxon>Streptophyta</taxon>
        <taxon>Embryophyta</taxon>
        <taxon>Tracheophyta</taxon>
        <taxon>Spermatophyta</taxon>
        <taxon>Magnoliopsida</taxon>
        <taxon>Liliopsida</taxon>
        <taxon>Poales</taxon>
        <taxon>Poaceae</taxon>
        <taxon>PACMAD clade</taxon>
        <taxon>Panicoideae</taxon>
        <taxon>Panicodae</taxon>
        <taxon>Paniceae</taxon>
        <taxon>Cenchrinae</taxon>
        <taxon>Setaria</taxon>
    </lineage>
</organism>
<proteinExistence type="predicted"/>
<dbReference type="AlphaFoldDB" id="A0A4U6V997"/>
<evidence type="ECO:0000256" key="1">
    <source>
        <dbReference type="SAM" id="MobiDB-lite"/>
    </source>
</evidence>
<keyword evidence="2" id="KW-0812">Transmembrane</keyword>
<protein>
    <submittedName>
        <fullName evidence="4">Uncharacterized protein</fullName>
    </submittedName>
</protein>
<gene>
    <name evidence="4" type="ORF">SEVIR_3G143401v2</name>
</gene>
<keyword evidence="5" id="KW-1185">Reference proteome</keyword>